<gene>
    <name evidence="1" type="ORF">HGMM_F48A06C12</name>
</gene>
<dbReference type="AlphaFoldDB" id="H5SLY3"/>
<sequence length="845" mass="94929">MLGLLLCLSSSIPQQNRPQAELLPALEVRVRVLALQGKPPGQTKFTLHVTGISGTQSLAGDSWSPWLAIDKQAWQAILKGYPNSYLGRFPVSWALSVNPHQGDLQLEVEVRLTHGKNLLLTKAHLFGPRLGLLLYPAESGQFCVATQADYNQRYWQAFGTKPGQAVPKIDRLIVVDRYIGGDDDRRAWHEGIMQLAGAGFSAIMVPPSRPIREILAQAGTSKTSWAVYNPPGYAFPFDPKITPESINAWAKQLADGYLKAGFAPTDMVLFAMSDEPGWYYPAMFKQVRENPQALQRFRDYVRQKHLNPQDLGAKSWDEIYPLGRSQVNDLPSKRLYYWTMRYYSWESARHFSDCVRALEKAFYPGIPVFTNWNFFAGRFYVPGPVANNPDKKHPDAAMGGHDWFEFARLRGGTMLWTEDWFSDAQAYQWSFYCSKLRSAAAKSNIQFGGYVIPRTAGDREDGIIQKILCIFGHGGKAVKYFVFGPEYNFPGNCYSEKAHLLRKLREAHGLLAAAEDYIHPGKVPSSPVAILMPRSAQLWDCKEMTIAQGISDATNTNLNAATVDYMAEVFDIYLALQHANIPVEFIDEDDLTEAALKNFRVVYVTEPNVPREGQQALLTWLRQGGTLVTITNAATADRYDEPCNLIGQATGVAEKSRSRLLVPDANRLPVAGTLDLEKEKPTIYGVRGELMPNDYQVLVRFADKAPAIVEKPYERGRLVHYAFLPGISYWRSATARRDRLPVGFSDALRHWLTYPVRAAKVNPPVEVTRVLVETPLLVSDKGAALTLLNWSGEAINALEMRVRLPFAATQVRSVRGEKVNWRQEQELLYVSLPLKSADIIVIERR</sequence>
<proteinExistence type="predicted"/>
<reference evidence="1" key="1">
    <citation type="journal article" date="2005" name="Environ. Microbiol.">
        <title>Genetic and functional properties of uncultivated thermophilic crenarchaeotes from a subsurface gold mine as revealed by analysis of genome fragments.</title>
        <authorList>
            <person name="Nunoura T."/>
            <person name="Hirayama H."/>
            <person name="Takami H."/>
            <person name="Oida H."/>
            <person name="Nishi S."/>
            <person name="Shimamura S."/>
            <person name="Suzuki Y."/>
            <person name="Inagaki F."/>
            <person name="Takai K."/>
            <person name="Nealson K.H."/>
            <person name="Horikoshi K."/>
        </authorList>
    </citation>
    <scope>NUCLEOTIDE SEQUENCE</scope>
</reference>
<reference evidence="1" key="2">
    <citation type="journal article" date="2012" name="PLoS ONE">
        <title>A Deeply Branching Thermophilic Bacterium with an Ancient Acetyl-CoA Pathway Dominates a Subsurface Ecosystem.</title>
        <authorList>
            <person name="Takami H."/>
            <person name="Noguchi H."/>
            <person name="Takaki Y."/>
            <person name="Uchiyama I."/>
            <person name="Toyoda A."/>
            <person name="Nishi S."/>
            <person name="Chee G.-J."/>
            <person name="Arai W."/>
            <person name="Nunoura T."/>
            <person name="Itoh T."/>
            <person name="Hattori M."/>
            <person name="Takai K."/>
        </authorList>
    </citation>
    <scope>NUCLEOTIDE SEQUENCE</scope>
</reference>
<name>H5SLY3_9BACT</name>
<accession>H5SLY3</accession>
<evidence type="ECO:0000313" key="1">
    <source>
        <dbReference type="EMBL" id="BAL57169.1"/>
    </source>
</evidence>
<dbReference type="SUPFAM" id="SSF52317">
    <property type="entry name" value="Class I glutamine amidotransferase-like"/>
    <property type="match status" value="1"/>
</dbReference>
<dbReference type="Gene3D" id="3.40.50.880">
    <property type="match status" value="1"/>
</dbReference>
<dbReference type="InterPro" id="IPR029062">
    <property type="entry name" value="Class_I_gatase-like"/>
</dbReference>
<protein>
    <recommendedName>
        <fullName evidence="2">Beta-galactosidase</fullName>
    </recommendedName>
</protein>
<organism evidence="1">
    <name type="scientific">uncultured Planctomycetota bacterium</name>
    <dbReference type="NCBI Taxonomy" id="120965"/>
    <lineage>
        <taxon>Bacteria</taxon>
        <taxon>Pseudomonadati</taxon>
        <taxon>Planctomycetota</taxon>
        <taxon>environmental samples</taxon>
    </lineage>
</organism>
<dbReference type="CDD" id="cd03143">
    <property type="entry name" value="A4_beta-galactosidase_middle_domain"/>
    <property type="match status" value="1"/>
</dbReference>
<dbReference type="EMBL" id="AP011768">
    <property type="protein sequence ID" value="BAL57169.1"/>
    <property type="molecule type" value="Genomic_DNA"/>
</dbReference>
<evidence type="ECO:0008006" key="2">
    <source>
        <dbReference type="Google" id="ProtNLM"/>
    </source>
</evidence>
<dbReference type="Gene3D" id="3.20.20.80">
    <property type="entry name" value="Glycosidases"/>
    <property type="match status" value="1"/>
</dbReference>